<evidence type="ECO:0000256" key="4">
    <source>
        <dbReference type="ARBA" id="ARBA00023136"/>
    </source>
</evidence>
<dbReference type="CDD" id="cd07993">
    <property type="entry name" value="LPLAT_DHAPAT-like"/>
    <property type="match status" value="1"/>
</dbReference>
<name>A0A915NUA7_9BILA</name>
<organism evidence="8 9">
    <name type="scientific">Meloidogyne floridensis</name>
    <dbReference type="NCBI Taxonomy" id="298350"/>
    <lineage>
        <taxon>Eukaryota</taxon>
        <taxon>Metazoa</taxon>
        <taxon>Ecdysozoa</taxon>
        <taxon>Nematoda</taxon>
        <taxon>Chromadorea</taxon>
        <taxon>Rhabditida</taxon>
        <taxon>Tylenchina</taxon>
        <taxon>Tylenchomorpha</taxon>
        <taxon>Tylenchoidea</taxon>
        <taxon>Meloidogynidae</taxon>
        <taxon>Meloidogyninae</taxon>
        <taxon>Meloidogyne</taxon>
    </lineage>
</organism>
<dbReference type="GO" id="GO:0031966">
    <property type="term" value="C:mitochondrial membrane"/>
    <property type="evidence" value="ECO:0007669"/>
    <property type="project" value="TreeGrafter"/>
</dbReference>
<feature type="region of interest" description="Disordered" evidence="6">
    <location>
        <begin position="34"/>
        <end position="121"/>
    </location>
</feature>
<dbReference type="InterPro" id="IPR045520">
    <property type="entry name" value="GPAT/DHAPAT_C"/>
</dbReference>
<evidence type="ECO:0000256" key="5">
    <source>
        <dbReference type="ARBA" id="ARBA00023315"/>
    </source>
</evidence>
<feature type="compositionally biased region" description="Basic and acidic residues" evidence="6">
    <location>
        <begin position="99"/>
        <end position="108"/>
    </location>
</feature>
<dbReference type="PANTHER" id="PTHR12563">
    <property type="entry name" value="GLYCEROL-3-PHOSPHATE ACYLTRANSFERASE"/>
    <property type="match status" value="1"/>
</dbReference>
<dbReference type="InterPro" id="IPR022284">
    <property type="entry name" value="GPAT/DHAPAT"/>
</dbReference>
<comment type="similarity">
    <text evidence="2">Belongs to the GPAT/DAPAT family.</text>
</comment>
<dbReference type="GO" id="GO:0019432">
    <property type="term" value="P:triglyceride biosynthetic process"/>
    <property type="evidence" value="ECO:0007669"/>
    <property type="project" value="TreeGrafter"/>
</dbReference>
<dbReference type="GO" id="GO:0008654">
    <property type="term" value="P:phospholipid biosynthetic process"/>
    <property type="evidence" value="ECO:0007669"/>
    <property type="project" value="TreeGrafter"/>
</dbReference>
<dbReference type="GO" id="GO:0008611">
    <property type="term" value="P:ether lipid biosynthetic process"/>
    <property type="evidence" value="ECO:0007669"/>
    <property type="project" value="TreeGrafter"/>
</dbReference>
<dbReference type="SMART" id="SM00563">
    <property type="entry name" value="PlsC"/>
    <property type="match status" value="1"/>
</dbReference>
<dbReference type="Proteomes" id="UP000887560">
    <property type="component" value="Unplaced"/>
</dbReference>
<proteinExistence type="inferred from homology"/>
<keyword evidence="3" id="KW-0808">Transferase</keyword>
<evidence type="ECO:0000256" key="3">
    <source>
        <dbReference type="ARBA" id="ARBA00022679"/>
    </source>
</evidence>
<accession>A0A915NUA7</accession>
<dbReference type="SUPFAM" id="SSF69593">
    <property type="entry name" value="Glycerol-3-phosphate (1)-acyltransferase"/>
    <property type="match status" value="1"/>
</dbReference>
<dbReference type="Pfam" id="PF01553">
    <property type="entry name" value="Acyltransferase"/>
    <property type="match status" value="1"/>
</dbReference>
<evidence type="ECO:0000313" key="8">
    <source>
        <dbReference type="Proteomes" id="UP000887560"/>
    </source>
</evidence>
<evidence type="ECO:0000313" key="9">
    <source>
        <dbReference type="WBParaSite" id="scf7180000421696.g7612"/>
    </source>
</evidence>
<keyword evidence="4" id="KW-0472">Membrane</keyword>
<protein>
    <submittedName>
        <fullName evidence="9">Phospholipid/glycerol acyltransferase domain-containing protein</fullName>
    </submittedName>
</protein>
<sequence length="1630" mass="189351">MNLDFLLVTTGILVIISITNARVGRVRFESRISMSNRPSSNDGYLYPKSMQKQNPAKSAMRGPKVTHSFNHRATPNGHEMEFSMQHDMYRPKPRSKPKPKPEPKKEPEPASPADPEPEPYEGIEAWDKKTLIENVIAAYKDTCKSSDIVIFSPESKLKLVSSVKKMPLEVNDYPWVMNVEMFCTLNFWRVHSCFSMPLEDGFKKALIKNGIDFTDGGAHGPSCSLIRKFEADELKESRTVAEDDLKKALTDILLEEFHKSRSWPNPTKLFEIPFPMRGAKDAYWTLSTKIRKFNTYLNEQPNDFCTAFHTDAQLFDHFEKFTAGTEKTKVDDAFRNLTSVMKAIPLEKDKEKEGSEDNCTYDLFLFRVELEFFLALDTAIIDWLSKYVKPDNHNYEYFCREKEYCLYAQLRKKIRESKEITEKLIKNLGDWFEGRKHGLINDDFKYFAANYVAERFRIKMPAPPEPLKLKVKYEHGGYKNKVLYEHDGRNMRMLTKVSHPKSKIQGKTFPNSKNFSFHHQYNNGIHGDISEEDGENDMYMPKSAYANPNNFSFHHQFDGTHGDISEEGDEGAGHEMHEGASSEEDMHAQMEMNHEYDNQHPYDDTSFELGHEEITDKNGKKQNVLNYRCRMGPHQMNYQFGYDPACALISEVVKNYLLSCQRLDILRNVENLKKVFHLDINQNVNFWEQLEILVDLPKFCDQKELMSAKFGQLDCFEIPKNGNLLRLLNEYKIQVDKSEKMDRPKVSEKDVKALIADFLIEERNFPKNVESRINKSVNSASKENMNDVDTKQSFNDKRFALIDYEASEWLWRLEELLNNLYHLYKKSEIITGLQTNIKTKINIKKNDVGTNVRMQTRIHSERHLNDACKILKANTEIFDIVEAHLSNKAVHSNIETIFNNIKSIEKQILKKIPKRGENSSYGSNSSENNTNDNSVCISNLVTLTAIIEFYHSLIDAIAQKIQTLDDNSYKIFYPEKNSNYSKDDMMRVLFEMRKKAELLNASINSWFKRKLVKNEYEELQHQLKSQVDGHFPIWIIEDEMPKHRGIVARMEDGLRKIRNQIYQPTKSYSDFLSEIRSIGGEFTWIKKNNLGKIQNAGRSPKEIAAAIFNSERIKKVITDEAIKRDVKDDVVHSEAKQILSNMASDFHLHSAVQTIGYSLAKIFGRIFSHIWYNSEALEKIRKISYDRSVSIVWLPTHKSYLDFLLISLLCYHHQIQLPAICAAEDFQSSKLLGEALRRCGAFFIRRKFKEDPLYWAIFAEYIQQHLLHSDRPVEFFIEGQRSRTGKSLFPRTGLLQLVVELFMKAQVYDTLLVPITINYDRILEESLFSYELLGRPKPKESASGLLKTRQILSDSFGSIFITIGHPISLREYFLSGNINLEVRGELMKDKDILSYDNKLREVTESLALKIVSIQNRDNVLTIWSFIALAILKIINDHKRNSQEYFKINIAELNPVVEMLVGIFNKCFDGKEIYIEGLMIKDAIIFLCHLFNKEFVSDTNQIAENFDYAKMKCRHLSKPYLIAYHAIFELFLEMNNEKKFSNQNEFFTAIHQRLIFKINNGRNKLSLQIASIDLIKNGFNFLRSEQLIKLNQNERLLVDFAGIARILKKLDGILRLNFKEFNKELSLKSKI</sequence>
<dbReference type="InterPro" id="IPR002123">
    <property type="entry name" value="Plipid/glycerol_acylTrfase"/>
</dbReference>
<evidence type="ECO:0000256" key="6">
    <source>
        <dbReference type="SAM" id="MobiDB-lite"/>
    </source>
</evidence>
<dbReference type="Pfam" id="PF19277">
    <property type="entry name" value="GPAT_C"/>
    <property type="match status" value="1"/>
</dbReference>
<feature type="domain" description="Phospholipid/glycerol acyltransferase" evidence="7">
    <location>
        <begin position="1191"/>
        <end position="1320"/>
    </location>
</feature>
<keyword evidence="8" id="KW-1185">Reference proteome</keyword>
<comment type="subcellular location">
    <subcellularLocation>
        <location evidence="1">Endomembrane system</location>
        <topology evidence="1">Peripheral membrane protein</topology>
    </subcellularLocation>
</comment>
<dbReference type="PANTHER" id="PTHR12563:SF17">
    <property type="entry name" value="DIHYDROXYACETONE PHOSPHATE ACYLTRANSFERASE"/>
    <property type="match status" value="1"/>
</dbReference>
<keyword evidence="5" id="KW-0012">Acyltransferase</keyword>
<evidence type="ECO:0000256" key="1">
    <source>
        <dbReference type="ARBA" id="ARBA00004184"/>
    </source>
</evidence>
<evidence type="ECO:0000259" key="7">
    <source>
        <dbReference type="SMART" id="SM00563"/>
    </source>
</evidence>
<dbReference type="GO" id="GO:0006631">
    <property type="term" value="P:fatty acid metabolic process"/>
    <property type="evidence" value="ECO:0007669"/>
    <property type="project" value="TreeGrafter"/>
</dbReference>
<dbReference type="InterPro" id="IPR041728">
    <property type="entry name" value="GPAT/DHAPAT_LPLAT"/>
</dbReference>
<dbReference type="GO" id="GO:0016287">
    <property type="term" value="F:glycerone-phosphate O-acyltransferase activity"/>
    <property type="evidence" value="ECO:0007669"/>
    <property type="project" value="TreeGrafter"/>
</dbReference>
<evidence type="ECO:0000256" key="2">
    <source>
        <dbReference type="ARBA" id="ARBA00007937"/>
    </source>
</evidence>
<dbReference type="GO" id="GO:0004366">
    <property type="term" value="F:glycerol-3-phosphate O-acyltransferase activity"/>
    <property type="evidence" value="ECO:0007669"/>
    <property type="project" value="TreeGrafter"/>
</dbReference>
<dbReference type="WBParaSite" id="scf7180000421696.g7612">
    <property type="protein sequence ID" value="scf7180000421696.g7612"/>
    <property type="gene ID" value="scf7180000421696.g7612"/>
</dbReference>
<dbReference type="GO" id="GO:0005778">
    <property type="term" value="C:peroxisomal membrane"/>
    <property type="evidence" value="ECO:0007669"/>
    <property type="project" value="TreeGrafter"/>
</dbReference>
<reference evidence="9" key="1">
    <citation type="submission" date="2022-11" db="UniProtKB">
        <authorList>
            <consortium name="WormBaseParasite"/>
        </authorList>
    </citation>
    <scope>IDENTIFICATION</scope>
</reference>
<dbReference type="GO" id="GO:0012505">
    <property type="term" value="C:endomembrane system"/>
    <property type="evidence" value="ECO:0007669"/>
    <property type="project" value="UniProtKB-SubCell"/>
</dbReference>